<protein>
    <submittedName>
        <fullName evidence="3">Multicopper oxidase domain-containing protein</fullName>
    </submittedName>
</protein>
<evidence type="ECO:0000313" key="3">
    <source>
        <dbReference type="EMBL" id="MDO9708152.1"/>
    </source>
</evidence>
<keyword evidence="4" id="KW-1185">Reference proteome</keyword>
<dbReference type="CDD" id="cd13844">
    <property type="entry name" value="CuRO_1_BOD_CotA_like"/>
    <property type="match status" value="1"/>
</dbReference>
<dbReference type="SUPFAM" id="SSF49503">
    <property type="entry name" value="Cupredoxins"/>
    <property type="match status" value="3"/>
</dbReference>
<dbReference type="PANTHER" id="PTHR48267:SF1">
    <property type="entry name" value="BILIRUBIN OXIDASE"/>
    <property type="match status" value="1"/>
</dbReference>
<dbReference type="Pfam" id="PF07731">
    <property type="entry name" value="Cu-oxidase_2"/>
    <property type="match status" value="1"/>
</dbReference>
<accession>A0ABT9DW83</accession>
<dbReference type="EMBL" id="JAUTWS010000005">
    <property type="protein sequence ID" value="MDO9708152.1"/>
    <property type="molecule type" value="Genomic_DNA"/>
</dbReference>
<feature type="domain" description="Plastocyanin-like" evidence="2">
    <location>
        <begin position="124"/>
        <end position="200"/>
    </location>
</feature>
<feature type="domain" description="Plastocyanin-like" evidence="1">
    <location>
        <begin position="488"/>
        <end position="610"/>
    </location>
</feature>
<organism evidence="3 4">
    <name type="scientific">Paracraurococcus lichenis</name>
    <dbReference type="NCBI Taxonomy" id="3064888"/>
    <lineage>
        <taxon>Bacteria</taxon>
        <taxon>Pseudomonadati</taxon>
        <taxon>Pseudomonadota</taxon>
        <taxon>Alphaproteobacteria</taxon>
        <taxon>Acetobacterales</taxon>
        <taxon>Roseomonadaceae</taxon>
        <taxon>Paracraurococcus</taxon>
    </lineage>
</organism>
<evidence type="ECO:0000313" key="4">
    <source>
        <dbReference type="Proteomes" id="UP001243009"/>
    </source>
</evidence>
<dbReference type="InterPro" id="IPR045087">
    <property type="entry name" value="Cu-oxidase_fam"/>
</dbReference>
<proteinExistence type="predicted"/>
<dbReference type="InterPro" id="IPR011707">
    <property type="entry name" value="Cu-oxidase-like_N"/>
</dbReference>
<sequence>MQTAPDAPVLLDLATQPRFVHPLPMPPVIDAAATPYLVLQMRQSEQWLGLVDEAGKPLLTTVWGFGTPDGPVTTPGPTILARSDQPMQVLWENALPVAGHLLPIDDSIHMAMPTETTLEDGYVPTVVHLHGGHNLSESDGLPEAWFTQDFAETGRQFATELYDYPNDQPAATLWYHDHVLGLTRIHAGSGLVGMVLLQDATEAALVQAGVLPEAETALPLILQDRAFTADGQLYLPAFPDDPMPGGEGTVADELPPDYAGPLPSVLPEFFGDVPLVNGMAWPMQAVGPGQYLLHLLNASDSRFYVLRFDDPSVKAMLVGTDGGLLPKAVTVMDGDGVQQAGEQIVLAPADRVDLVVDFSHAAGHAVTLENVGPAFAPFVGLNPDGSLASGEGEEIETATGTSMGALMRFDVASCGPAPAASVEDGTVLDPHFADLSQALPDRIRQLGLFETEDDFGRPMPQLGLAEAGTDIGGNPVPFGPLGWDAPVTEVIHRGATEMWRIANFTDDAHPVHLHLVEFQLLARNAIDFADGGDGGDDVQPDGIPDGGAWSLGEALPIAPEDTGRQDTIWVGAHQSVDIVAHFDRAGEFVWHCHILSHEDNEMMRPYVVTDDPWQA</sequence>
<dbReference type="InterPro" id="IPR008972">
    <property type="entry name" value="Cupredoxin"/>
</dbReference>
<comment type="caution">
    <text evidence="3">The sequence shown here is derived from an EMBL/GenBank/DDBJ whole genome shotgun (WGS) entry which is preliminary data.</text>
</comment>
<evidence type="ECO:0000259" key="2">
    <source>
        <dbReference type="Pfam" id="PF07732"/>
    </source>
</evidence>
<dbReference type="PANTHER" id="PTHR48267">
    <property type="entry name" value="CUPREDOXIN SUPERFAMILY PROTEIN"/>
    <property type="match status" value="1"/>
</dbReference>
<dbReference type="InterPro" id="IPR011706">
    <property type="entry name" value="Cu-oxidase_C"/>
</dbReference>
<dbReference type="Pfam" id="PF07732">
    <property type="entry name" value="Cu-oxidase_3"/>
    <property type="match status" value="1"/>
</dbReference>
<dbReference type="RefSeq" id="WP_305103018.1">
    <property type="nucleotide sequence ID" value="NZ_JAUTWS010000005.1"/>
</dbReference>
<evidence type="ECO:0000259" key="1">
    <source>
        <dbReference type="Pfam" id="PF07731"/>
    </source>
</evidence>
<reference evidence="3 4" key="1">
    <citation type="submission" date="2023-08" db="EMBL/GenBank/DDBJ databases">
        <title>The draft genome sequence of Paracraurococcus sp. LOR1-02.</title>
        <authorList>
            <person name="Kingkaew E."/>
            <person name="Tanasupawat S."/>
        </authorList>
    </citation>
    <scope>NUCLEOTIDE SEQUENCE [LARGE SCALE GENOMIC DNA]</scope>
    <source>
        <strain evidence="3 4">LOR1-02</strain>
    </source>
</reference>
<gene>
    <name evidence="3" type="ORF">Q7A36_07355</name>
</gene>
<dbReference type="Proteomes" id="UP001243009">
    <property type="component" value="Unassembled WGS sequence"/>
</dbReference>
<dbReference type="Gene3D" id="2.60.40.420">
    <property type="entry name" value="Cupredoxins - blue copper proteins"/>
    <property type="match status" value="3"/>
</dbReference>
<name>A0ABT9DW83_9PROT</name>